<dbReference type="GO" id="GO:0010106">
    <property type="term" value="P:cellular response to iron ion starvation"/>
    <property type="evidence" value="ECO:0007669"/>
    <property type="project" value="InterPro"/>
</dbReference>
<dbReference type="InterPro" id="IPR014842">
    <property type="entry name" value="AFT"/>
</dbReference>
<reference evidence="3 4" key="1">
    <citation type="journal article" date="2017" name="Nat. Commun.">
        <title>Genome assembly with in vitro proximity ligation data and whole-genome triplication in lettuce.</title>
        <authorList>
            <person name="Reyes-Chin-Wo S."/>
            <person name="Wang Z."/>
            <person name="Yang X."/>
            <person name="Kozik A."/>
            <person name="Arikit S."/>
            <person name="Song C."/>
            <person name="Xia L."/>
            <person name="Froenicke L."/>
            <person name="Lavelle D.O."/>
            <person name="Truco M.J."/>
            <person name="Xia R."/>
            <person name="Zhu S."/>
            <person name="Xu C."/>
            <person name="Xu H."/>
            <person name="Xu X."/>
            <person name="Cox K."/>
            <person name="Korf I."/>
            <person name="Meyers B.C."/>
            <person name="Michelmore R.W."/>
        </authorList>
    </citation>
    <scope>NUCLEOTIDE SEQUENCE [LARGE SCALE GENOMIC DNA]</scope>
    <source>
        <strain evidence="4">cv. Salinas</strain>
        <tissue evidence="3">Seedlings</tissue>
    </source>
</reference>
<accession>A0A9R1UMW7</accession>
<feature type="domain" description="MULE transposase" evidence="2">
    <location>
        <begin position="181"/>
        <end position="276"/>
    </location>
</feature>
<evidence type="ECO:0000259" key="2">
    <source>
        <dbReference type="Pfam" id="PF10551"/>
    </source>
</evidence>
<dbReference type="GO" id="GO:0000981">
    <property type="term" value="F:DNA-binding transcription factor activity, RNA polymerase II-specific"/>
    <property type="evidence" value="ECO:0007669"/>
    <property type="project" value="InterPro"/>
</dbReference>
<feature type="compositionally biased region" description="Basic and acidic residues" evidence="1">
    <location>
        <begin position="519"/>
        <end position="537"/>
    </location>
</feature>
<gene>
    <name evidence="3" type="ORF">LSAT_V11C800441710</name>
</gene>
<dbReference type="InterPro" id="IPR018289">
    <property type="entry name" value="MULE_transposase_dom"/>
</dbReference>
<dbReference type="PANTHER" id="PTHR31569">
    <property type="entry name" value="SWIM-TYPE DOMAIN-CONTAINING PROTEIN"/>
    <property type="match status" value="1"/>
</dbReference>
<organism evidence="3 4">
    <name type="scientific">Lactuca sativa</name>
    <name type="common">Garden lettuce</name>
    <dbReference type="NCBI Taxonomy" id="4236"/>
    <lineage>
        <taxon>Eukaryota</taxon>
        <taxon>Viridiplantae</taxon>
        <taxon>Streptophyta</taxon>
        <taxon>Embryophyta</taxon>
        <taxon>Tracheophyta</taxon>
        <taxon>Spermatophyta</taxon>
        <taxon>Magnoliopsida</taxon>
        <taxon>eudicotyledons</taxon>
        <taxon>Gunneridae</taxon>
        <taxon>Pentapetalae</taxon>
        <taxon>asterids</taxon>
        <taxon>campanulids</taxon>
        <taxon>Asterales</taxon>
        <taxon>Asteraceae</taxon>
        <taxon>Cichorioideae</taxon>
        <taxon>Cichorieae</taxon>
        <taxon>Lactucinae</taxon>
        <taxon>Lactuca</taxon>
    </lineage>
</organism>
<evidence type="ECO:0000313" key="4">
    <source>
        <dbReference type="Proteomes" id="UP000235145"/>
    </source>
</evidence>
<protein>
    <recommendedName>
        <fullName evidence="2">MULE transposase domain-containing protein</fullName>
    </recommendedName>
</protein>
<sequence>MDEMFKFFGINLSARDKDFSIKTLAFSTDQKFKSREELLEWTQNTARSLGYVIVTRRSKAYGNGYVHTVILLCDRGREYKPKEYTSRASGSKRTNCKFQLEGKYSKEHDKWTLRVICDEHNHPPAQHMEGHPFARRLSVDETRLVANLTRKNVAPRDSNELENLFFVHPTSWKIWRALPHVLIIDATYKTNKYNKPLVQIVGVTSTQKTFSIVFAFIHREKEANYTWVLNCLNSTLDTCMHPRVIITDRELALIKACETIFPDAARLLCRWHIEQNILKHCNKMITLEDDRRSFRSLWNLLIDSPTLMDYTENYMRLQLMLIKYPRVLKYIEDTWLNKYKEMFVSVWIDQHLNFGNNTTNRVESAHANLKRFLDSASSNLDRFVQRVNEIMQSQLTSINESFEKSLIFRYKHHNLYCFGLLRGFVSNEALDIIVGELQRLNASKLDSSNCGCKLHTSCGLPCACMLSVYLNSGEEIPLDLIDIFWRKLSISDTKPEKKGDICCDDDVEKYKENSTSSQKQEKKLFEKTKRDIRSAHN</sequence>
<dbReference type="Pfam" id="PF10551">
    <property type="entry name" value="MULE"/>
    <property type="match status" value="1"/>
</dbReference>
<proteinExistence type="predicted"/>
<evidence type="ECO:0000256" key="1">
    <source>
        <dbReference type="SAM" id="MobiDB-lite"/>
    </source>
</evidence>
<dbReference type="Proteomes" id="UP000235145">
    <property type="component" value="Unassembled WGS sequence"/>
</dbReference>
<evidence type="ECO:0000313" key="3">
    <source>
        <dbReference type="EMBL" id="KAJ0189843.1"/>
    </source>
</evidence>
<dbReference type="AlphaFoldDB" id="A0A9R1UMW7"/>
<dbReference type="GO" id="GO:0045944">
    <property type="term" value="P:positive regulation of transcription by RNA polymerase II"/>
    <property type="evidence" value="ECO:0007669"/>
    <property type="project" value="InterPro"/>
</dbReference>
<dbReference type="Pfam" id="PF08731">
    <property type="entry name" value="AFT"/>
    <property type="match status" value="1"/>
</dbReference>
<feature type="region of interest" description="Disordered" evidence="1">
    <location>
        <begin position="509"/>
        <end position="537"/>
    </location>
</feature>
<dbReference type="EMBL" id="NBSK02000008">
    <property type="protein sequence ID" value="KAJ0189843.1"/>
    <property type="molecule type" value="Genomic_DNA"/>
</dbReference>
<keyword evidence="4" id="KW-1185">Reference proteome</keyword>
<name>A0A9R1UMW7_LACSA</name>
<dbReference type="PANTHER" id="PTHR31569:SF4">
    <property type="entry name" value="SWIM-TYPE DOMAIN-CONTAINING PROTEIN"/>
    <property type="match status" value="1"/>
</dbReference>
<dbReference type="InterPro" id="IPR052579">
    <property type="entry name" value="Zinc_finger_SWIM"/>
</dbReference>
<comment type="caution">
    <text evidence="3">The sequence shown here is derived from an EMBL/GenBank/DDBJ whole genome shotgun (WGS) entry which is preliminary data.</text>
</comment>